<accession>A0A0F9UCQ5</accession>
<reference evidence="3" key="1">
    <citation type="journal article" date="2015" name="Nature">
        <title>Complex archaea that bridge the gap between prokaryotes and eukaryotes.</title>
        <authorList>
            <person name="Spang A."/>
            <person name="Saw J.H."/>
            <person name="Jorgensen S.L."/>
            <person name="Zaremba-Niedzwiedzka K."/>
            <person name="Martijn J."/>
            <person name="Lind A.E."/>
            <person name="van Eijk R."/>
            <person name="Schleper C."/>
            <person name="Guy L."/>
            <person name="Ettema T.J."/>
        </authorList>
    </citation>
    <scope>NUCLEOTIDE SEQUENCE</scope>
</reference>
<comment type="caution">
    <text evidence="3">The sequence shown here is derived from an EMBL/GenBank/DDBJ whole genome shotgun (WGS) entry which is preliminary data.</text>
</comment>
<dbReference type="InterPro" id="IPR035093">
    <property type="entry name" value="RelE/ParE_toxin_dom_sf"/>
</dbReference>
<dbReference type="PANTHER" id="PTHR33755">
    <property type="entry name" value="TOXIN PARE1-RELATED"/>
    <property type="match status" value="1"/>
</dbReference>
<dbReference type="InterPro" id="IPR051803">
    <property type="entry name" value="TA_system_RelE-like_toxin"/>
</dbReference>
<dbReference type="PIRSF" id="PIRSF029218">
    <property type="entry name" value="ParE"/>
    <property type="match status" value="1"/>
</dbReference>
<dbReference type="InterPro" id="IPR028344">
    <property type="entry name" value="ParE1/4"/>
</dbReference>
<dbReference type="InterPro" id="IPR007712">
    <property type="entry name" value="RelE/ParE_toxin"/>
</dbReference>
<name>A0A0F9UCQ5_9ZZZZ</name>
<dbReference type="Pfam" id="PF05016">
    <property type="entry name" value="ParE_toxin"/>
    <property type="match status" value="1"/>
</dbReference>
<proteinExistence type="inferred from homology"/>
<dbReference type="EMBL" id="LAZR01000118">
    <property type="protein sequence ID" value="KKN89434.1"/>
    <property type="molecule type" value="Genomic_DNA"/>
</dbReference>
<comment type="similarity">
    <text evidence="1">Belongs to the RelE toxin family.</text>
</comment>
<evidence type="ECO:0000313" key="3">
    <source>
        <dbReference type="EMBL" id="KKN89434.1"/>
    </source>
</evidence>
<sequence>MEMADYRLSREALRDVKSIMDYTAREFGRTQADRYRAELHAAALTIVAFPRLGRPYRTSTGEFYRRHDCGRHGLFYSETDGGIVIVRILHLMMNLDDHLR</sequence>
<gene>
    <name evidence="3" type="ORF">LCGC14_0237650</name>
</gene>
<evidence type="ECO:0008006" key="4">
    <source>
        <dbReference type="Google" id="ProtNLM"/>
    </source>
</evidence>
<organism evidence="3">
    <name type="scientific">marine sediment metagenome</name>
    <dbReference type="NCBI Taxonomy" id="412755"/>
    <lineage>
        <taxon>unclassified sequences</taxon>
        <taxon>metagenomes</taxon>
        <taxon>ecological metagenomes</taxon>
    </lineage>
</organism>
<keyword evidence="2" id="KW-1277">Toxin-antitoxin system</keyword>
<evidence type="ECO:0000256" key="2">
    <source>
        <dbReference type="ARBA" id="ARBA00022649"/>
    </source>
</evidence>
<dbReference type="PANTHER" id="PTHR33755:SF9">
    <property type="entry name" value="TOXIN PARE1"/>
    <property type="match status" value="1"/>
</dbReference>
<protein>
    <recommendedName>
        <fullName evidence="4">Toxin</fullName>
    </recommendedName>
</protein>
<dbReference type="AlphaFoldDB" id="A0A0F9UCQ5"/>
<dbReference type="Gene3D" id="3.30.2310.20">
    <property type="entry name" value="RelE-like"/>
    <property type="match status" value="1"/>
</dbReference>
<evidence type="ECO:0000256" key="1">
    <source>
        <dbReference type="ARBA" id="ARBA00006226"/>
    </source>
</evidence>